<name>A0A1T4Q1B1_9HYPH</name>
<keyword evidence="4" id="KW-1003">Cell membrane</keyword>
<comment type="subcellular location">
    <subcellularLocation>
        <location evidence="1">Cell inner membrane</location>
        <topology evidence="1">Peripheral membrane protein</topology>
    </subcellularLocation>
</comment>
<dbReference type="AlphaFoldDB" id="A0A1T4Q1B1"/>
<evidence type="ECO:0000259" key="8">
    <source>
        <dbReference type="PROSITE" id="PS50893"/>
    </source>
</evidence>
<protein>
    <submittedName>
        <fullName evidence="9">Peptide/nickel transport system ATP-binding protein/oligopeptide transport system ATP-binding protein</fullName>
    </submittedName>
</protein>
<evidence type="ECO:0000256" key="2">
    <source>
        <dbReference type="ARBA" id="ARBA00005417"/>
    </source>
</evidence>
<dbReference type="Pfam" id="PF00005">
    <property type="entry name" value="ABC_tran"/>
    <property type="match status" value="1"/>
</dbReference>
<evidence type="ECO:0000313" key="10">
    <source>
        <dbReference type="Proteomes" id="UP000190135"/>
    </source>
</evidence>
<keyword evidence="3" id="KW-0813">Transport</keyword>
<keyword evidence="7" id="KW-0472">Membrane</keyword>
<dbReference type="STRING" id="1365950.SAMN05428963_104296"/>
<sequence>MSALPSQALTPALSVRDLTTTFVTSAGRVTAVDNVGFDVFPGEVLGLVGESGSGKSVTLRSIMRLIHAPGVVGGSVLWQGRDLVTMPERELRRIRGAEIAMIFQEPMTALNPVLPVGLQIEENLKAHTPLDRAGRTKRALELMDLVGIPEARRRLSDYPHQFSGGMRQRAMIAISLASNPKLLLADEPTTALDVTIQDQILKLILELKRELGMSVVFVTHDLGVVAATCDRMAVMYAGRIVETGEVASVFAKPRHAYTRGLLGSVPRSGAERTMLLSIDGTPPSLAAIPPGCPFNPRCSFATEVCRTVVPPLDEVSPARLAACHHHDRVAAAGSPVA</sequence>
<dbReference type="Pfam" id="PF08352">
    <property type="entry name" value="oligo_HPY"/>
    <property type="match status" value="1"/>
</dbReference>
<dbReference type="NCBIfam" id="TIGR01727">
    <property type="entry name" value="oligo_HPY"/>
    <property type="match status" value="1"/>
</dbReference>
<dbReference type="FunFam" id="3.40.50.300:FF:000016">
    <property type="entry name" value="Oligopeptide ABC transporter ATP-binding component"/>
    <property type="match status" value="1"/>
</dbReference>
<dbReference type="GO" id="GO:0016887">
    <property type="term" value="F:ATP hydrolysis activity"/>
    <property type="evidence" value="ECO:0007669"/>
    <property type="project" value="InterPro"/>
</dbReference>
<evidence type="ECO:0000256" key="5">
    <source>
        <dbReference type="ARBA" id="ARBA00022741"/>
    </source>
</evidence>
<dbReference type="PANTHER" id="PTHR43297">
    <property type="entry name" value="OLIGOPEPTIDE TRANSPORT ATP-BINDING PROTEIN APPD"/>
    <property type="match status" value="1"/>
</dbReference>
<dbReference type="SMART" id="SM00382">
    <property type="entry name" value="AAA"/>
    <property type="match status" value="1"/>
</dbReference>
<proteinExistence type="inferred from homology"/>
<dbReference type="CDD" id="cd03257">
    <property type="entry name" value="ABC_NikE_OppD_transporters"/>
    <property type="match status" value="1"/>
</dbReference>
<dbReference type="InterPro" id="IPR027417">
    <property type="entry name" value="P-loop_NTPase"/>
</dbReference>
<evidence type="ECO:0000256" key="7">
    <source>
        <dbReference type="ARBA" id="ARBA00023136"/>
    </source>
</evidence>
<comment type="similarity">
    <text evidence="2">Belongs to the ABC transporter superfamily.</text>
</comment>
<dbReference type="InterPro" id="IPR013563">
    <property type="entry name" value="Oligopep_ABC_C"/>
</dbReference>
<evidence type="ECO:0000256" key="6">
    <source>
        <dbReference type="ARBA" id="ARBA00022840"/>
    </source>
</evidence>
<dbReference type="InterPro" id="IPR050388">
    <property type="entry name" value="ABC_Ni/Peptide_Import"/>
</dbReference>
<keyword evidence="6 9" id="KW-0067">ATP-binding</keyword>
<dbReference type="RefSeq" id="WP_078707816.1">
    <property type="nucleotide sequence ID" value="NZ_FUXL01000004.1"/>
</dbReference>
<keyword evidence="10" id="KW-1185">Reference proteome</keyword>
<organism evidence="9 10">
    <name type="scientific">Consotaella salsifontis</name>
    <dbReference type="NCBI Taxonomy" id="1365950"/>
    <lineage>
        <taxon>Bacteria</taxon>
        <taxon>Pseudomonadati</taxon>
        <taxon>Pseudomonadota</taxon>
        <taxon>Alphaproteobacteria</taxon>
        <taxon>Hyphomicrobiales</taxon>
        <taxon>Aurantimonadaceae</taxon>
        <taxon>Consotaella</taxon>
    </lineage>
</organism>
<dbReference type="GO" id="GO:0005886">
    <property type="term" value="C:plasma membrane"/>
    <property type="evidence" value="ECO:0007669"/>
    <property type="project" value="UniProtKB-SubCell"/>
</dbReference>
<dbReference type="GO" id="GO:0005524">
    <property type="term" value="F:ATP binding"/>
    <property type="evidence" value="ECO:0007669"/>
    <property type="project" value="UniProtKB-KW"/>
</dbReference>
<evidence type="ECO:0000256" key="1">
    <source>
        <dbReference type="ARBA" id="ARBA00004417"/>
    </source>
</evidence>
<dbReference type="GO" id="GO:0015833">
    <property type="term" value="P:peptide transport"/>
    <property type="evidence" value="ECO:0007669"/>
    <property type="project" value="InterPro"/>
</dbReference>
<accession>A0A1T4Q1B1</accession>
<evidence type="ECO:0000256" key="4">
    <source>
        <dbReference type="ARBA" id="ARBA00022475"/>
    </source>
</evidence>
<evidence type="ECO:0000256" key="3">
    <source>
        <dbReference type="ARBA" id="ARBA00022448"/>
    </source>
</evidence>
<dbReference type="EMBL" id="FUXL01000004">
    <property type="protein sequence ID" value="SJZ97595.1"/>
    <property type="molecule type" value="Genomic_DNA"/>
</dbReference>
<dbReference type="InterPro" id="IPR003439">
    <property type="entry name" value="ABC_transporter-like_ATP-bd"/>
</dbReference>
<dbReference type="PROSITE" id="PS50893">
    <property type="entry name" value="ABC_TRANSPORTER_2"/>
    <property type="match status" value="1"/>
</dbReference>
<dbReference type="InterPro" id="IPR003593">
    <property type="entry name" value="AAA+_ATPase"/>
</dbReference>
<dbReference type="GO" id="GO:0055085">
    <property type="term" value="P:transmembrane transport"/>
    <property type="evidence" value="ECO:0007669"/>
    <property type="project" value="UniProtKB-ARBA"/>
</dbReference>
<dbReference type="SUPFAM" id="SSF52540">
    <property type="entry name" value="P-loop containing nucleoside triphosphate hydrolases"/>
    <property type="match status" value="1"/>
</dbReference>
<dbReference type="OrthoDB" id="9815712at2"/>
<dbReference type="Gene3D" id="3.40.50.300">
    <property type="entry name" value="P-loop containing nucleotide triphosphate hydrolases"/>
    <property type="match status" value="1"/>
</dbReference>
<dbReference type="PROSITE" id="PS00211">
    <property type="entry name" value="ABC_TRANSPORTER_1"/>
    <property type="match status" value="1"/>
</dbReference>
<keyword evidence="5" id="KW-0547">Nucleotide-binding</keyword>
<evidence type="ECO:0000313" key="9">
    <source>
        <dbReference type="EMBL" id="SJZ97595.1"/>
    </source>
</evidence>
<dbReference type="PANTHER" id="PTHR43297:SF2">
    <property type="entry name" value="DIPEPTIDE TRANSPORT ATP-BINDING PROTEIN DPPD"/>
    <property type="match status" value="1"/>
</dbReference>
<gene>
    <name evidence="9" type="ORF">SAMN05428963_104296</name>
</gene>
<dbReference type="Proteomes" id="UP000190135">
    <property type="component" value="Unassembled WGS sequence"/>
</dbReference>
<dbReference type="InterPro" id="IPR017871">
    <property type="entry name" value="ABC_transporter-like_CS"/>
</dbReference>
<feature type="domain" description="ABC transporter" evidence="8">
    <location>
        <begin position="13"/>
        <end position="262"/>
    </location>
</feature>
<reference evidence="9 10" key="1">
    <citation type="submission" date="2017-02" db="EMBL/GenBank/DDBJ databases">
        <authorList>
            <person name="Peterson S.W."/>
        </authorList>
    </citation>
    <scope>NUCLEOTIDE SEQUENCE [LARGE SCALE GENOMIC DNA]</scope>
    <source>
        <strain evidence="9 10">USBA 369</strain>
    </source>
</reference>